<evidence type="ECO:0000313" key="2">
    <source>
        <dbReference type="EMBL" id="ATG86383.1"/>
    </source>
</evidence>
<sequence length="129" mass="14883">MAQDSEFENIRVISEKIESLSKGLTDLQSQVSAITVDRKYYSQANNKDIDLIKDRIDELQVQSANLEQEVKTSLEKLENKIEKVDEKLNSQLQAQDDDIQSMREDRSDWTKQLLLALISGFLGWVFSKM</sequence>
<dbReference type="InterPro" id="IPR013218">
    <property type="entry name" value="Dsn1/Mis13"/>
</dbReference>
<dbReference type="Pfam" id="PF08202">
    <property type="entry name" value="MIS13"/>
    <property type="match status" value="1"/>
</dbReference>
<proteinExistence type="predicted"/>
<evidence type="ECO:0000256" key="1">
    <source>
        <dbReference type="SAM" id="Coils"/>
    </source>
</evidence>
<reference evidence="2 3" key="1">
    <citation type="submission" date="2017-08" db="EMBL/GenBank/DDBJ databases">
        <title>Isolation and Characterization of phages of Lactobacillus pentosus and plantarum.</title>
        <authorList>
            <person name="Qi R."/>
            <person name="Yu M."/>
            <person name="Qiao X."/>
            <person name="Li Y."/>
        </authorList>
    </citation>
    <scope>NUCLEOTIDE SEQUENCE [LARGE SCALE GENOMIC DNA]</scope>
</reference>
<gene>
    <name evidence="2" type="ORF">LpeD_1</name>
</gene>
<keyword evidence="3" id="KW-1185">Reference proteome</keyword>
<organism evidence="2 3">
    <name type="scientific">Lactobacillus phage LpeD</name>
    <dbReference type="NCBI Taxonomy" id="2041210"/>
    <lineage>
        <taxon>Viruses</taxon>
        <taxon>Duplodnaviria</taxon>
        <taxon>Heunggongvirae</taxon>
        <taxon>Uroviricota</taxon>
        <taxon>Caudoviricetes</taxon>
        <taxon>Herelleviridae</taxon>
        <taxon>Elpedvirus</taxon>
        <taxon>Elpedvirus LpeD</taxon>
    </lineage>
</organism>
<keyword evidence="1" id="KW-0175">Coiled coil</keyword>
<dbReference type="GO" id="GO:0007059">
    <property type="term" value="P:chromosome segregation"/>
    <property type="evidence" value="ECO:0007669"/>
    <property type="project" value="InterPro"/>
</dbReference>
<dbReference type="EMBL" id="MF787246">
    <property type="protein sequence ID" value="ATG86383.1"/>
    <property type="molecule type" value="Genomic_DNA"/>
</dbReference>
<evidence type="ECO:0008006" key="4">
    <source>
        <dbReference type="Google" id="ProtNLM"/>
    </source>
</evidence>
<protein>
    <recommendedName>
        <fullName evidence="4">DUF1640 domain-containing protein</fullName>
    </recommendedName>
</protein>
<name>A0A291I9L2_9CAUD</name>
<evidence type="ECO:0000313" key="3">
    <source>
        <dbReference type="Proteomes" id="UP000229296"/>
    </source>
</evidence>
<accession>A0A291I9L2</accession>
<dbReference type="GO" id="GO:0051301">
    <property type="term" value="P:cell division"/>
    <property type="evidence" value="ECO:0007669"/>
    <property type="project" value="InterPro"/>
</dbReference>
<dbReference type="Proteomes" id="UP000229296">
    <property type="component" value="Segment"/>
</dbReference>
<feature type="coiled-coil region" evidence="1">
    <location>
        <begin position="49"/>
        <end position="94"/>
    </location>
</feature>